<dbReference type="EMBL" id="BMSJ01000009">
    <property type="protein sequence ID" value="GGR39209.1"/>
    <property type="molecule type" value="Genomic_DNA"/>
</dbReference>
<comment type="caution">
    <text evidence="2">The sequence shown here is derived from an EMBL/GenBank/DDBJ whole genome shotgun (WGS) entry which is preliminary data.</text>
</comment>
<keyword evidence="1" id="KW-0472">Membrane</keyword>
<gene>
    <name evidence="2" type="ORF">GCM10010497_47980</name>
</gene>
<protein>
    <submittedName>
        <fullName evidence="2">Uncharacterized protein</fullName>
    </submittedName>
</protein>
<evidence type="ECO:0000313" key="2">
    <source>
        <dbReference type="EMBL" id="GGR39209.1"/>
    </source>
</evidence>
<keyword evidence="1" id="KW-1133">Transmembrane helix</keyword>
<dbReference type="GeneID" id="95458755"/>
<feature type="transmembrane region" description="Helical" evidence="1">
    <location>
        <begin position="27"/>
        <end position="45"/>
    </location>
</feature>
<evidence type="ECO:0000313" key="3">
    <source>
        <dbReference type="Proteomes" id="UP000642014"/>
    </source>
</evidence>
<keyword evidence="1" id="KW-0812">Transmembrane</keyword>
<accession>A0AAV4KQM0</accession>
<dbReference type="AlphaFoldDB" id="A0AAV4KQM0"/>
<dbReference type="Proteomes" id="UP000642014">
    <property type="component" value="Unassembled WGS sequence"/>
</dbReference>
<sequence length="55" mass="5686">MKAAPAGGLVLLLVVFAWDAASTGTPGWDRAVSGAGAVLLVGLLVRRAVRRRREG</sequence>
<dbReference type="RefSeq" id="WP_167308927.1">
    <property type="nucleotide sequence ID" value="NZ_BMSJ01000009.1"/>
</dbReference>
<reference evidence="2 3" key="1">
    <citation type="journal article" date="2014" name="Int. J. Syst. Evol. Microbiol.">
        <title>Complete genome sequence of Corynebacterium casei LMG S-19264T (=DSM 44701T), isolated from a smear-ripened cheese.</title>
        <authorList>
            <consortium name="US DOE Joint Genome Institute (JGI-PGF)"/>
            <person name="Walter F."/>
            <person name="Albersmeier A."/>
            <person name="Kalinowski J."/>
            <person name="Ruckert C."/>
        </authorList>
    </citation>
    <scope>NUCLEOTIDE SEQUENCE [LARGE SCALE GENOMIC DNA]</scope>
    <source>
        <strain evidence="2 3">JCM 4205</strain>
    </source>
</reference>
<organism evidence="2 3">
    <name type="scientific">Streptomyces cinereoruber</name>
    <dbReference type="NCBI Taxonomy" id="67260"/>
    <lineage>
        <taxon>Bacteria</taxon>
        <taxon>Bacillati</taxon>
        <taxon>Actinomycetota</taxon>
        <taxon>Actinomycetes</taxon>
        <taxon>Kitasatosporales</taxon>
        <taxon>Streptomycetaceae</taxon>
        <taxon>Streptomyces</taxon>
    </lineage>
</organism>
<proteinExistence type="predicted"/>
<evidence type="ECO:0000256" key="1">
    <source>
        <dbReference type="SAM" id="Phobius"/>
    </source>
</evidence>
<name>A0AAV4KQM0_9ACTN</name>